<evidence type="ECO:0000313" key="6">
    <source>
        <dbReference type="Proteomes" id="UP000628840"/>
    </source>
</evidence>
<dbReference type="Gene3D" id="1.10.150.20">
    <property type="entry name" value="5' to 3' exonuclease, C-terminal subdomain"/>
    <property type="match status" value="1"/>
</dbReference>
<gene>
    <name evidence="3" type="primary">pcn</name>
    <name evidence="5" type="ORF">GCM10009037_16800</name>
</gene>
<dbReference type="GO" id="GO:0030337">
    <property type="term" value="F:DNA polymerase processivity factor activity"/>
    <property type="evidence" value="ECO:0007669"/>
    <property type="project" value="UniProtKB-UniRule"/>
</dbReference>
<dbReference type="GO" id="GO:0003677">
    <property type="term" value="F:DNA binding"/>
    <property type="evidence" value="ECO:0007669"/>
    <property type="project" value="UniProtKB-UniRule"/>
</dbReference>
<evidence type="ECO:0000313" key="5">
    <source>
        <dbReference type="EMBL" id="GGL33849.1"/>
    </source>
</evidence>
<dbReference type="SUPFAM" id="SSF47794">
    <property type="entry name" value="Rad51 N-terminal domain-like"/>
    <property type="match status" value="1"/>
</dbReference>
<dbReference type="SUPFAM" id="SSF55979">
    <property type="entry name" value="DNA clamp"/>
    <property type="match status" value="1"/>
</dbReference>
<keyword evidence="6" id="KW-1185">Reference proteome</keyword>
<dbReference type="RefSeq" id="WP_188882614.1">
    <property type="nucleotide sequence ID" value="NZ_BMPF01000002.1"/>
</dbReference>
<feature type="domain" description="Proliferating cell nuclear antigen PCNA N-terminal" evidence="4">
    <location>
        <begin position="117"/>
        <end position="178"/>
    </location>
</feature>
<dbReference type="CDD" id="cd00577">
    <property type="entry name" value="PCNA"/>
    <property type="match status" value="1"/>
</dbReference>
<dbReference type="PANTHER" id="PTHR11352">
    <property type="entry name" value="PROLIFERATING CELL NUCLEAR ANTIGEN"/>
    <property type="match status" value="1"/>
</dbReference>
<organism evidence="5 6">
    <name type="scientific">Halarchaeum grantii</name>
    <dbReference type="NCBI Taxonomy" id="1193105"/>
    <lineage>
        <taxon>Archaea</taxon>
        <taxon>Methanobacteriati</taxon>
        <taxon>Methanobacteriota</taxon>
        <taxon>Stenosarchaea group</taxon>
        <taxon>Halobacteria</taxon>
        <taxon>Halobacteriales</taxon>
        <taxon>Halobacteriaceae</taxon>
    </lineage>
</organism>
<evidence type="ECO:0000256" key="2">
    <source>
        <dbReference type="ARBA" id="ARBA00023125"/>
    </source>
</evidence>
<keyword evidence="1 3" id="KW-0235">DNA replication</keyword>
<dbReference type="GO" id="GO:0006272">
    <property type="term" value="P:leading strand elongation"/>
    <property type="evidence" value="ECO:0007669"/>
    <property type="project" value="TreeGrafter"/>
</dbReference>
<evidence type="ECO:0000259" key="4">
    <source>
        <dbReference type="Pfam" id="PF00705"/>
    </source>
</evidence>
<accession>A0A830F2C4</accession>
<dbReference type="InterPro" id="IPR022648">
    <property type="entry name" value="Pr_cel_nuc_antig_N"/>
</dbReference>
<name>A0A830F2C4_9EURY</name>
<dbReference type="Pfam" id="PF14520">
    <property type="entry name" value="HHH_5"/>
    <property type="match status" value="1"/>
</dbReference>
<dbReference type="HAMAP" id="MF_00317">
    <property type="entry name" value="DNApol_clamp_arch"/>
    <property type="match status" value="1"/>
</dbReference>
<keyword evidence="2 3" id="KW-0238">DNA-binding</keyword>
<evidence type="ECO:0000256" key="3">
    <source>
        <dbReference type="HAMAP-Rule" id="MF_00317"/>
    </source>
</evidence>
<comment type="caution">
    <text evidence="5">The sequence shown here is derived from an EMBL/GenBank/DDBJ whole genome shotgun (WGS) entry which is preliminary data.</text>
</comment>
<evidence type="ECO:0000256" key="1">
    <source>
        <dbReference type="ARBA" id="ARBA00022705"/>
    </source>
</evidence>
<dbReference type="InterPro" id="IPR010995">
    <property type="entry name" value="DNA_repair_Rad51/TF_NusA_a-hlx"/>
</dbReference>
<sequence>MSDVEAVAGVGPATARKLATLDITSASDLANIPLSDLQTLDGIGATRAMDLVTAAQNTLESEDAAAERAVTDGGVVADDTTDADVGPTPETPSNDVVATIVTHGDPIRSLTELASVVVDELRLHVTEDGLEFTAVDPANVGMVDASAPAEGFSKFDVEREVTVGLNLHLFEKAVSWARKGRSDDGDPVRIQILDDPARVRVQVTRPDQSVARRTEWFSIDPDSIRPEPDIPDLDLPCTATPNVTALRHATGAFERDHAHLSRSGTTMLLGTNADGDTTPDGEADDELGESVMFPNAAHDMGDEGVSSVFSLDYLGDFAQALKSSKADRVTIRWGDQFPVKLAFEHEDWGFAGEFMLAPRIQKEGGA</sequence>
<dbReference type="AlphaFoldDB" id="A0A830F2C4"/>
<dbReference type="OrthoDB" id="14749at2157"/>
<comment type="subunit">
    <text evidence="3">Homotrimer. The subunits circularize to form a toroid; DNA passes through its center. Replication factor C (RFC) is required to load the toroid on the DNA.</text>
</comment>
<dbReference type="GO" id="GO:0006275">
    <property type="term" value="P:regulation of DNA replication"/>
    <property type="evidence" value="ECO:0007669"/>
    <property type="project" value="UniProtKB-UniRule"/>
</dbReference>
<comment type="function">
    <text evidence="3">Sliding clamp subunit that acts as a moving platform for DNA processing. Responsible for tethering the catalytic subunit of DNA polymerase and other proteins to DNA during high-speed replication.</text>
</comment>
<reference evidence="5 6" key="1">
    <citation type="journal article" date="2019" name="Int. J. Syst. Evol. Microbiol.">
        <title>The Global Catalogue of Microorganisms (GCM) 10K type strain sequencing project: providing services to taxonomists for standard genome sequencing and annotation.</title>
        <authorList>
            <consortium name="The Broad Institute Genomics Platform"/>
            <consortium name="The Broad Institute Genome Sequencing Center for Infectious Disease"/>
            <person name="Wu L."/>
            <person name="Ma J."/>
        </authorList>
    </citation>
    <scope>NUCLEOTIDE SEQUENCE [LARGE SCALE GENOMIC DNA]</scope>
    <source>
        <strain evidence="5 6">JCM 19585</strain>
    </source>
</reference>
<dbReference type="Pfam" id="PF00705">
    <property type="entry name" value="PCNA_N"/>
    <property type="match status" value="1"/>
</dbReference>
<dbReference type="Gene3D" id="3.70.10.10">
    <property type="match status" value="1"/>
</dbReference>
<dbReference type="InterPro" id="IPR000730">
    <property type="entry name" value="Pr_cel_nuc_antig"/>
</dbReference>
<dbReference type="PANTHER" id="PTHR11352:SF0">
    <property type="entry name" value="PROLIFERATING CELL NUCLEAR ANTIGEN"/>
    <property type="match status" value="1"/>
</dbReference>
<dbReference type="EMBL" id="BMPF01000002">
    <property type="protein sequence ID" value="GGL33849.1"/>
    <property type="molecule type" value="Genomic_DNA"/>
</dbReference>
<dbReference type="PRINTS" id="PR00339">
    <property type="entry name" value="PCNACYCLIN"/>
</dbReference>
<protein>
    <recommendedName>
        <fullName evidence="3">DNA polymerase sliding clamp</fullName>
    </recommendedName>
    <alternativeName>
        <fullName evidence="3">Proliferating cell nuclear antigen homolog</fullName>
        <shortName evidence="3">PCNA</shortName>
    </alternativeName>
</protein>
<dbReference type="GO" id="GO:0000166">
    <property type="term" value="F:nucleotide binding"/>
    <property type="evidence" value="ECO:0007669"/>
    <property type="project" value="InterPro"/>
</dbReference>
<comment type="similarity">
    <text evidence="3">Belongs to the PCNA family.</text>
</comment>
<dbReference type="InterPro" id="IPR046938">
    <property type="entry name" value="DNA_clamp_sf"/>
</dbReference>
<proteinExistence type="inferred from homology"/>
<dbReference type="Proteomes" id="UP000628840">
    <property type="component" value="Unassembled WGS sequence"/>
</dbReference>